<accession>A0A8X6IS55</accession>
<sequence length="87" mass="9675">MDIAICKGMAMLNSISIAELSSDHNPVLFEVSLDNHTSPALSTFYFPNWTKFQNILTNTLPGNPNISNTNDIENAIRNFNNTFNNAL</sequence>
<evidence type="ECO:0000313" key="2">
    <source>
        <dbReference type="Proteomes" id="UP000887116"/>
    </source>
</evidence>
<evidence type="ECO:0000313" key="1">
    <source>
        <dbReference type="EMBL" id="GFQ99932.1"/>
    </source>
</evidence>
<evidence type="ECO:0008006" key="3">
    <source>
        <dbReference type="Google" id="ProtNLM"/>
    </source>
</evidence>
<proteinExistence type="predicted"/>
<comment type="caution">
    <text evidence="1">The sequence shown here is derived from an EMBL/GenBank/DDBJ whole genome shotgun (WGS) entry which is preliminary data.</text>
</comment>
<dbReference type="OrthoDB" id="6433336at2759"/>
<dbReference type="EMBL" id="BMAO01015182">
    <property type="protein sequence ID" value="GFQ99932.1"/>
    <property type="molecule type" value="Genomic_DNA"/>
</dbReference>
<gene>
    <name evidence="1" type="ORF">TNCT_520401</name>
</gene>
<name>A0A8X6IS55_TRICU</name>
<dbReference type="Proteomes" id="UP000887116">
    <property type="component" value="Unassembled WGS sequence"/>
</dbReference>
<reference evidence="1" key="1">
    <citation type="submission" date="2020-07" db="EMBL/GenBank/DDBJ databases">
        <title>Multicomponent nature underlies the extraordinary mechanical properties of spider dragline silk.</title>
        <authorList>
            <person name="Kono N."/>
            <person name="Nakamura H."/>
            <person name="Mori M."/>
            <person name="Yoshida Y."/>
            <person name="Ohtoshi R."/>
            <person name="Malay A.D."/>
            <person name="Moran D.A.P."/>
            <person name="Tomita M."/>
            <person name="Numata K."/>
            <person name="Arakawa K."/>
        </authorList>
    </citation>
    <scope>NUCLEOTIDE SEQUENCE</scope>
</reference>
<keyword evidence="2" id="KW-1185">Reference proteome</keyword>
<protein>
    <recommendedName>
        <fullName evidence="3">Endonuclease/exonuclease/phosphatase domain-containing protein</fullName>
    </recommendedName>
</protein>
<organism evidence="1 2">
    <name type="scientific">Trichonephila clavata</name>
    <name type="common">Joro spider</name>
    <name type="synonym">Nephila clavata</name>
    <dbReference type="NCBI Taxonomy" id="2740835"/>
    <lineage>
        <taxon>Eukaryota</taxon>
        <taxon>Metazoa</taxon>
        <taxon>Ecdysozoa</taxon>
        <taxon>Arthropoda</taxon>
        <taxon>Chelicerata</taxon>
        <taxon>Arachnida</taxon>
        <taxon>Araneae</taxon>
        <taxon>Araneomorphae</taxon>
        <taxon>Entelegynae</taxon>
        <taxon>Araneoidea</taxon>
        <taxon>Nephilidae</taxon>
        <taxon>Trichonephila</taxon>
    </lineage>
</organism>
<dbReference type="AlphaFoldDB" id="A0A8X6IS55"/>